<dbReference type="AlphaFoldDB" id="A0A4Z0Q839"/>
<comment type="caution">
    <text evidence="1">The sequence shown here is derived from an EMBL/GenBank/DDBJ whole genome shotgun (WGS) entry which is preliminary data.</text>
</comment>
<dbReference type="EMBL" id="SRLC01000001">
    <property type="protein sequence ID" value="TGE25844.1"/>
    <property type="molecule type" value="Genomic_DNA"/>
</dbReference>
<sequence length="95" mass="10358">MRLQRITLYADGSTGPEIKSGTAILLIQNGEVEVGKLVLEEDEYGSSSIEHPINAEDLKVEALDAVSKEPELLASQKAIIVVCPQSIFSKMIWSD</sequence>
<accession>A0A4Z0Q839</accession>
<proteinExistence type="predicted"/>
<name>A0A4Z0Q839_9BACT</name>
<dbReference type="RefSeq" id="WP_135463420.1">
    <property type="nucleotide sequence ID" value="NZ_SRLC01000001.1"/>
</dbReference>
<protein>
    <submittedName>
        <fullName evidence="1">Uncharacterized protein</fullName>
    </submittedName>
</protein>
<gene>
    <name evidence="1" type="ORF">E5K00_11830</name>
</gene>
<evidence type="ECO:0000313" key="1">
    <source>
        <dbReference type="EMBL" id="TGE25844.1"/>
    </source>
</evidence>
<reference evidence="1 2" key="1">
    <citation type="submission" date="2019-04" db="EMBL/GenBank/DDBJ databases">
        <authorList>
            <person name="Feng G."/>
            <person name="Zhang J."/>
            <person name="Zhu H."/>
        </authorList>
    </citation>
    <scope>NUCLEOTIDE SEQUENCE [LARGE SCALE GENOMIC DNA]</scope>
    <source>
        <strain evidence="1 2">JCM 31653</strain>
    </source>
</reference>
<dbReference type="Proteomes" id="UP000297549">
    <property type="component" value="Unassembled WGS sequence"/>
</dbReference>
<evidence type="ECO:0000313" key="2">
    <source>
        <dbReference type="Proteomes" id="UP000297549"/>
    </source>
</evidence>
<keyword evidence="2" id="KW-1185">Reference proteome</keyword>
<organism evidence="1 2">
    <name type="scientific">Hymenobacter aquaticus</name>
    <dbReference type="NCBI Taxonomy" id="1867101"/>
    <lineage>
        <taxon>Bacteria</taxon>
        <taxon>Pseudomonadati</taxon>
        <taxon>Bacteroidota</taxon>
        <taxon>Cytophagia</taxon>
        <taxon>Cytophagales</taxon>
        <taxon>Hymenobacteraceae</taxon>
        <taxon>Hymenobacter</taxon>
    </lineage>
</organism>